<evidence type="ECO:0000256" key="1">
    <source>
        <dbReference type="SAM" id="Phobius"/>
    </source>
</evidence>
<feature type="transmembrane region" description="Helical" evidence="1">
    <location>
        <begin position="89"/>
        <end position="106"/>
    </location>
</feature>
<evidence type="ECO:0000313" key="2">
    <source>
        <dbReference type="EMBL" id="EAR95492.1"/>
    </source>
</evidence>
<evidence type="ECO:0000313" key="3">
    <source>
        <dbReference type="Proteomes" id="UP000009168"/>
    </source>
</evidence>
<keyword evidence="1" id="KW-0472">Membrane</keyword>
<protein>
    <submittedName>
        <fullName evidence="2">Transmembrane protein, putative</fullName>
    </submittedName>
</protein>
<accession>Q23FW8</accession>
<dbReference type="AlphaFoldDB" id="Q23FW8"/>
<dbReference type="GeneID" id="7837042"/>
<dbReference type="EMBL" id="GG662704">
    <property type="protein sequence ID" value="EAR95492.1"/>
    <property type="molecule type" value="Genomic_DNA"/>
</dbReference>
<feature type="transmembrane region" description="Helical" evidence="1">
    <location>
        <begin position="61"/>
        <end position="77"/>
    </location>
</feature>
<dbReference type="InParanoid" id="Q23FW8"/>
<reference evidence="3" key="1">
    <citation type="journal article" date="2006" name="PLoS Biol.">
        <title>Macronuclear genome sequence of the ciliate Tetrahymena thermophila, a model eukaryote.</title>
        <authorList>
            <person name="Eisen J.A."/>
            <person name="Coyne R.S."/>
            <person name="Wu M."/>
            <person name="Wu D."/>
            <person name="Thiagarajan M."/>
            <person name="Wortman J.R."/>
            <person name="Badger J.H."/>
            <person name="Ren Q."/>
            <person name="Amedeo P."/>
            <person name="Jones K.M."/>
            <person name="Tallon L.J."/>
            <person name="Delcher A.L."/>
            <person name="Salzberg S.L."/>
            <person name="Silva J.C."/>
            <person name="Haas B.J."/>
            <person name="Majoros W.H."/>
            <person name="Farzad M."/>
            <person name="Carlton J.M."/>
            <person name="Smith R.K. Jr."/>
            <person name="Garg J."/>
            <person name="Pearlman R.E."/>
            <person name="Karrer K.M."/>
            <person name="Sun L."/>
            <person name="Manning G."/>
            <person name="Elde N.C."/>
            <person name="Turkewitz A.P."/>
            <person name="Asai D.J."/>
            <person name="Wilkes D.E."/>
            <person name="Wang Y."/>
            <person name="Cai H."/>
            <person name="Collins K."/>
            <person name="Stewart B.A."/>
            <person name="Lee S.R."/>
            <person name="Wilamowska K."/>
            <person name="Weinberg Z."/>
            <person name="Ruzzo W.L."/>
            <person name="Wloga D."/>
            <person name="Gaertig J."/>
            <person name="Frankel J."/>
            <person name="Tsao C.-C."/>
            <person name="Gorovsky M.A."/>
            <person name="Keeling P.J."/>
            <person name="Waller R.F."/>
            <person name="Patron N.J."/>
            <person name="Cherry J.M."/>
            <person name="Stover N.A."/>
            <person name="Krieger C.J."/>
            <person name="del Toro C."/>
            <person name="Ryder H.F."/>
            <person name="Williamson S.C."/>
            <person name="Barbeau R.A."/>
            <person name="Hamilton E.P."/>
            <person name="Orias E."/>
        </authorList>
    </citation>
    <scope>NUCLEOTIDE SEQUENCE [LARGE SCALE GENOMIC DNA]</scope>
    <source>
        <strain evidence="3">SB210</strain>
    </source>
</reference>
<name>Q23FW8_TETTS</name>
<sequence>MSLDGKIVSKINEKEDKKPYDQNDIEQKCLNDMNEYLKKLDIHDQWALYDEIRVIGQPNRLIYYPVVACLFIGLFYLSSLGRFHRYQDAFVYLCSFVLAIAVKFILPKASYIIQFASKKKYEINKSNEPLKFIIVKEMYEHIKKVDTLIRTAKIDNFKKKK</sequence>
<organism evidence="2 3">
    <name type="scientific">Tetrahymena thermophila (strain SB210)</name>
    <dbReference type="NCBI Taxonomy" id="312017"/>
    <lineage>
        <taxon>Eukaryota</taxon>
        <taxon>Sar</taxon>
        <taxon>Alveolata</taxon>
        <taxon>Ciliophora</taxon>
        <taxon>Intramacronucleata</taxon>
        <taxon>Oligohymenophorea</taxon>
        <taxon>Hymenostomatida</taxon>
        <taxon>Tetrahymenina</taxon>
        <taxon>Tetrahymenidae</taxon>
        <taxon>Tetrahymena</taxon>
    </lineage>
</organism>
<dbReference type="RefSeq" id="XP_001015737.1">
    <property type="nucleotide sequence ID" value="XM_001015737.1"/>
</dbReference>
<keyword evidence="3" id="KW-1185">Reference proteome</keyword>
<keyword evidence="1 2" id="KW-0812">Transmembrane</keyword>
<dbReference type="KEGG" id="tet:TTHERM_00078960"/>
<keyword evidence="1" id="KW-1133">Transmembrane helix</keyword>
<proteinExistence type="predicted"/>
<dbReference type="Proteomes" id="UP000009168">
    <property type="component" value="Unassembled WGS sequence"/>
</dbReference>
<gene>
    <name evidence="2" type="ORF">TTHERM_00078960</name>
</gene>
<dbReference type="HOGENOM" id="CLU_1647163_0_0_1"/>